<protein>
    <submittedName>
        <fullName evidence="5">Structural maintenance of chromosomes protein 1</fullName>
    </submittedName>
</protein>
<reference evidence="5 6" key="1">
    <citation type="submission" date="2019-08" db="EMBL/GenBank/DDBJ databases">
        <title>Draft genome sequences of two oriental melons (Cucumis melo L. var makuwa).</title>
        <authorList>
            <person name="Kwon S.-Y."/>
        </authorList>
    </citation>
    <scope>NUCLEOTIDE SEQUENCE [LARGE SCALE GENOMIC DNA]</scope>
    <source>
        <strain evidence="6">cv. Chang Bougi</strain>
        <tissue evidence="5">Leaf</tissue>
    </source>
</reference>
<evidence type="ECO:0000256" key="3">
    <source>
        <dbReference type="ARBA" id="ARBA00023242"/>
    </source>
</evidence>
<gene>
    <name evidence="5" type="ORF">E5676_scaffold306G002480</name>
</gene>
<dbReference type="GO" id="GO:0003677">
    <property type="term" value="F:DNA binding"/>
    <property type="evidence" value="ECO:0007669"/>
    <property type="project" value="TreeGrafter"/>
</dbReference>
<dbReference type="GO" id="GO:0008278">
    <property type="term" value="C:cohesin complex"/>
    <property type="evidence" value="ECO:0007669"/>
    <property type="project" value="TreeGrafter"/>
</dbReference>
<dbReference type="Gene3D" id="3.30.70.1620">
    <property type="match status" value="1"/>
</dbReference>
<comment type="caution">
    <text evidence="5">The sequence shown here is derived from an EMBL/GenBank/DDBJ whole genome shotgun (WGS) entry which is preliminary data.</text>
</comment>
<organism evidence="5 6">
    <name type="scientific">Cucumis melo var. makuwa</name>
    <name type="common">Oriental melon</name>
    <dbReference type="NCBI Taxonomy" id="1194695"/>
    <lineage>
        <taxon>Eukaryota</taxon>
        <taxon>Viridiplantae</taxon>
        <taxon>Streptophyta</taxon>
        <taxon>Embryophyta</taxon>
        <taxon>Tracheophyta</taxon>
        <taxon>Spermatophyta</taxon>
        <taxon>Magnoliopsida</taxon>
        <taxon>eudicotyledons</taxon>
        <taxon>Gunneridae</taxon>
        <taxon>Pentapetalae</taxon>
        <taxon>rosids</taxon>
        <taxon>fabids</taxon>
        <taxon>Cucurbitales</taxon>
        <taxon>Cucurbitaceae</taxon>
        <taxon>Benincaseae</taxon>
        <taxon>Cucumis</taxon>
    </lineage>
</organism>
<keyword evidence="1" id="KW-0132">Cell division</keyword>
<dbReference type="EMBL" id="SSTD01007940">
    <property type="protein sequence ID" value="TYK17951.1"/>
    <property type="molecule type" value="Genomic_DNA"/>
</dbReference>
<dbReference type="GO" id="GO:0005524">
    <property type="term" value="F:ATP binding"/>
    <property type="evidence" value="ECO:0007669"/>
    <property type="project" value="InterPro"/>
</dbReference>
<evidence type="ECO:0000256" key="1">
    <source>
        <dbReference type="ARBA" id="ARBA00022618"/>
    </source>
</evidence>
<proteinExistence type="predicted"/>
<dbReference type="Proteomes" id="UP000321947">
    <property type="component" value="Unassembled WGS sequence"/>
</dbReference>
<evidence type="ECO:0000313" key="5">
    <source>
        <dbReference type="EMBL" id="TYK17951.1"/>
    </source>
</evidence>
<keyword evidence="4" id="KW-0131">Cell cycle</keyword>
<dbReference type="SUPFAM" id="SSF75553">
    <property type="entry name" value="Smc hinge domain"/>
    <property type="match status" value="1"/>
</dbReference>
<sequence>MLNYHTFDPTLEKAIIFAVGNTLVCDNLEEAKALSWSGERHKVVTVDGILLTKSGTMTGGISGGMEARSNKWDDKKIEGLKKKKEQYESELDELGSIREMHLKESEASGRISGLEKKIQYAEIEKVIT</sequence>
<dbReference type="GO" id="GO:0005634">
    <property type="term" value="C:nucleus"/>
    <property type="evidence" value="ECO:0007669"/>
    <property type="project" value="TreeGrafter"/>
</dbReference>
<keyword evidence="3" id="KW-0539">Nucleus</keyword>
<accession>A0A5D3D127</accession>
<evidence type="ECO:0000313" key="6">
    <source>
        <dbReference type="Proteomes" id="UP000321947"/>
    </source>
</evidence>
<dbReference type="InterPro" id="IPR036277">
    <property type="entry name" value="SMC_hinge_sf"/>
</dbReference>
<dbReference type="GO" id="GO:0051301">
    <property type="term" value="P:cell division"/>
    <property type="evidence" value="ECO:0007669"/>
    <property type="project" value="UniProtKB-KW"/>
</dbReference>
<dbReference type="GO" id="GO:0007062">
    <property type="term" value="P:sister chromatid cohesion"/>
    <property type="evidence" value="ECO:0007669"/>
    <property type="project" value="TreeGrafter"/>
</dbReference>
<keyword evidence="2" id="KW-0498">Mitosis</keyword>
<dbReference type="PANTHER" id="PTHR18937:SF12">
    <property type="entry name" value="STRUCTURAL MAINTENANCE OF CHROMOSOMES PROTEIN"/>
    <property type="match status" value="1"/>
</dbReference>
<dbReference type="AlphaFoldDB" id="A0A5D3D127"/>
<evidence type="ECO:0000256" key="2">
    <source>
        <dbReference type="ARBA" id="ARBA00022776"/>
    </source>
</evidence>
<evidence type="ECO:0000256" key="4">
    <source>
        <dbReference type="ARBA" id="ARBA00023306"/>
    </source>
</evidence>
<name>A0A5D3D127_CUCMM</name>
<dbReference type="PANTHER" id="PTHR18937">
    <property type="entry name" value="STRUCTURAL MAINTENANCE OF CHROMOSOMES SMC FAMILY MEMBER"/>
    <property type="match status" value="1"/>
</dbReference>